<evidence type="ECO:0000313" key="2">
    <source>
        <dbReference type="EMBL" id="TVO76318.1"/>
    </source>
</evidence>
<keyword evidence="1" id="KW-1133">Transmembrane helix</keyword>
<comment type="caution">
    <text evidence="2">The sequence shown here is derived from an EMBL/GenBank/DDBJ whole genome shotgun (WGS) entry which is preliminary data.</text>
</comment>
<evidence type="ECO:0000313" key="3">
    <source>
        <dbReference type="Proteomes" id="UP000316649"/>
    </source>
</evidence>
<organism evidence="2 3">
    <name type="scientific">Sedimenticola selenatireducens</name>
    <dbReference type="NCBI Taxonomy" id="191960"/>
    <lineage>
        <taxon>Bacteria</taxon>
        <taxon>Pseudomonadati</taxon>
        <taxon>Pseudomonadota</taxon>
        <taxon>Gammaproteobacteria</taxon>
        <taxon>Chromatiales</taxon>
        <taxon>Sedimenticolaceae</taxon>
        <taxon>Sedimenticola</taxon>
    </lineage>
</organism>
<reference evidence="2 3" key="1">
    <citation type="submission" date="2019-07" db="EMBL/GenBank/DDBJ databases">
        <title>The pathways for chlorine oxyanion respiration interact through the shared metabolite chlorate.</title>
        <authorList>
            <person name="Barnum T.P."/>
            <person name="Cheng Y."/>
            <person name="Hill K.A."/>
            <person name="Lucas L.N."/>
            <person name="Carlson H.K."/>
            <person name="Coates J.D."/>
        </authorList>
    </citation>
    <scope>NUCLEOTIDE SEQUENCE [LARGE SCALE GENOMIC DNA]</scope>
    <source>
        <strain evidence="2 3">BK-1</strain>
    </source>
</reference>
<feature type="transmembrane region" description="Helical" evidence="1">
    <location>
        <begin position="6"/>
        <end position="24"/>
    </location>
</feature>
<evidence type="ECO:0000256" key="1">
    <source>
        <dbReference type="SAM" id="Phobius"/>
    </source>
</evidence>
<dbReference type="InterPro" id="IPR021244">
    <property type="entry name" value="DUF2802"/>
</dbReference>
<dbReference type="RefSeq" id="WP_144358334.1">
    <property type="nucleotide sequence ID" value="NZ_VMNH01000006.1"/>
</dbReference>
<proteinExistence type="predicted"/>
<dbReference type="Proteomes" id="UP000316649">
    <property type="component" value="Unassembled WGS sequence"/>
</dbReference>
<gene>
    <name evidence="2" type="ORF">FHP88_07075</name>
</gene>
<keyword evidence="1" id="KW-0812">Transmembrane</keyword>
<dbReference type="OrthoDB" id="7068231at2"/>
<dbReference type="EMBL" id="VMNH01000006">
    <property type="protein sequence ID" value="TVO76318.1"/>
    <property type="molecule type" value="Genomic_DNA"/>
</dbReference>
<keyword evidence="3" id="KW-1185">Reference proteome</keyword>
<keyword evidence="1" id="KW-0472">Membrane</keyword>
<dbReference type="Pfam" id="PF10975">
    <property type="entry name" value="DUF2802"/>
    <property type="match status" value="1"/>
</dbReference>
<name>A0A558DKA4_9GAMM</name>
<protein>
    <submittedName>
        <fullName evidence="2">DUF2802 domain-containing protein</fullName>
    </submittedName>
</protein>
<dbReference type="AlphaFoldDB" id="A0A558DKA4"/>
<sequence length="126" mass="13654">MENVLLVSLFVAAVAIVGLIGIALRLKSYSKRLSDAELQIHSLTENLNALCSGAVGVDQRVSTLERTGRDLAHRQESIESQQQDRPYGEAIQLVQQGATASRLVEELGLSRSEADLVVMLHGTKSL</sequence>
<accession>A0A558DKA4</accession>